<dbReference type="EMBL" id="ML987213">
    <property type="protein sequence ID" value="KAF2241236.1"/>
    <property type="molecule type" value="Genomic_DNA"/>
</dbReference>
<dbReference type="AlphaFoldDB" id="A0A6A6HT08"/>
<keyword evidence="3" id="KW-1185">Reference proteome</keyword>
<evidence type="ECO:0000256" key="1">
    <source>
        <dbReference type="SAM" id="MobiDB-lite"/>
    </source>
</evidence>
<organism evidence="2 3">
    <name type="scientific">Trematosphaeria pertusa</name>
    <dbReference type="NCBI Taxonomy" id="390896"/>
    <lineage>
        <taxon>Eukaryota</taxon>
        <taxon>Fungi</taxon>
        <taxon>Dikarya</taxon>
        <taxon>Ascomycota</taxon>
        <taxon>Pezizomycotina</taxon>
        <taxon>Dothideomycetes</taxon>
        <taxon>Pleosporomycetidae</taxon>
        <taxon>Pleosporales</taxon>
        <taxon>Massarineae</taxon>
        <taxon>Trematosphaeriaceae</taxon>
        <taxon>Trematosphaeria</taxon>
    </lineage>
</organism>
<accession>A0A6A6HT08</accession>
<sequence length="160" mass="17433">MGTAKEMRRNGARREGRRRADGCAKLDGQSVIFASARGQVRSWSQRPCPLLPPAPRPWLSRDASLLRLVNSPAGVLHANLHRCLAVTSPLSSTLSVPSPVLLLPAAASIAARQLFAAARFRHLRLTLLCRTDDSALERIPTEAIRSSGTLVRLNCRPLLD</sequence>
<feature type="region of interest" description="Disordered" evidence="1">
    <location>
        <begin position="1"/>
        <end position="20"/>
    </location>
</feature>
<gene>
    <name evidence="2" type="ORF">BU26DRAFT_183662</name>
</gene>
<protein>
    <submittedName>
        <fullName evidence="2">Uncharacterized protein</fullName>
    </submittedName>
</protein>
<dbReference type="GeneID" id="54573743"/>
<proteinExistence type="predicted"/>
<name>A0A6A6HT08_9PLEO</name>
<reference evidence="2" key="1">
    <citation type="journal article" date="2020" name="Stud. Mycol.">
        <title>101 Dothideomycetes genomes: a test case for predicting lifestyles and emergence of pathogens.</title>
        <authorList>
            <person name="Haridas S."/>
            <person name="Albert R."/>
            <person name="Binder M."/>
            <person name="Bloem J."/>
            <person name="Labutti K."/>
            <person name="Salamov A."/>
            <person name="Andreopoulos B."/>
            <person name="Baker S."/>
            <person name="Barry K."/>
            <person name="Bills G."/>
            <person name="Bluhm B."/>
            <person name="Cannon C."/>
            <person name="Castanera R."/>
            <person name="Culley D."/>
            <person name="Daum C."/>
            <person name="Ezra D."/>
            <person name="Gonzalez J."/>
            <person name="Henrissat B."/>
            <person name="Kuo A."/>
            <person name="Liang C."/>
            <person name="Lipzen A."/>
            <person name="Lutzoni F."/>
            <person name="Magnuson J."/>
            <person name="Mondo S."/>
            <person name="Nolan M."/>
            <person name="Ohm R."/>
            <person name="Pangilinan J."/>
            <person name="Park H.-J."/>
            <person name="Ramirez L."/>
            <person name="Alfaro M."/>
            <person name="Sun H."/>
            <person name="Tritt A."/>
            <person name="Yoshinaga Y."/>
            <person name="Zwiers L.-H."/>
            <person name="Turgeon B."/>
            <person name="Goodwin S."/>
            <person name="Spatafora J."/>
            <person name="Crous P."/>
            <person name="Grigoriev I."/>
        </authorList>
    </citation>
    <scope>NUCLEOTIDE SEQUENCE</scope>
    <source>
        <strain evidence="2">CBS 122368</strain>
    </source>
</reference>
<evidence type="ECO:0000313" key="3">
    <source>
        <dbReference type="Proteomes" id="UP000800094"/>
    </source>
</evidence>
<dbReference type="RefSeq" id="XP_033676240.1">
    <property type="nucleotide sequence ID" value="XM_033820413.1"/>
</dbReference>
<dbReference type="Proteomes" id="UP000800094">
    <property type="component" value="Unassembled WGS sequence"/>
</dbReference>
<evidence type="ECO:0000313" key="2">
    <source>
        <dbReference type="EMBL" id="KAF2241236.1"/>
    </source>
</evidence>